<evidence type="ECO:0000313" key="2">
    <source>
        <dbReference type="EMBL" id="SPO29338.1"/>
    </source>
</evidence>
<dbReference type="PANTHER" id="PTHR33266">
    <property type="entry name" value="CHROMOSOME 15, WHOLE GENOME SHOTGUN SEQUENCE"/>
    <property type="match status" value="1"/>
</dbReference>
<feature type="region of interest" description="Disordered" evidence="1">
    <location>
        <begin position="393"/>
        <end position="420"/>
    </location>
</feature>
<sequence>MSLSAGQKSSRAATISASDHCCSCQIDDVARQCILVRCKSQVVTGFLRGLFDPETDLEMRDLYAGYTLDLFGTLANKLKCDHQHDVSQCSRSDIHTSTLLSQMLAVHLPTYDAQRLKSTAELQKYLNSIDEQLDYLKTHLQSQQPDFVQLCFDLLHLALTQHDRLVQTPPTPPAQAADYVGDKVRSDFALPFFGHLDSVLQANIVNANNYIDQHPNLVYSKSFPILQSSGTGKSKLAVQLSASHPGFLVCTRSPGTELQVSFPPNDKSVYDFLSKQYASSLQAHKRVACWLAAYFDVLATALTHRMRDSNCFKHVDSQRYHPTVKRGHDVNLCWQTVVFQLALAIHDGPDFIQNYSFDQVAPLGAKCPKSQLGFESPTSADKSLERTDDRLNWKQIDDGPVQPEPAAASTSTSALTSGSPARPLTEQAIAMHYARRYMQTPLRRLERLLPDKLLKTHFFFLAIDEILPIAHTLPILRRLWREAQPASTWLMLIDTDSQVAPLAGIQVRKASARLDTQDDLLVIPPFVKLGFDAVIKHRIESCRGDFYQGRLTFGQLLEMLSCFGRPLWSTNLYRSVDEPTRPNIKNILAKLLADQHFPDAWPRATEHDLRNADSIPFKALMAIVEQRLPLHFVGHQGARVVPRPQIDSNTNFAIRSASKKQSAPVADDSSELDLETRSTLFLQEQASKHLRVISKVHDNVNFFVTCTVSEPALSLAVASLLRGNSTSSSTLIKCYAMHVGLMLGEEGEEGFRLLCTLAADLVAEERAKKEQMHKSTGATRPGAKGEASAQAFSAKCDPIPLQSWLDKLFGKVNLEPELRAWASNYYINFTHFLRLGAYIYSDELSNDAKRLDITALAEYWWRQAAINGRQNQPAWDIIIPIYRSVGPPALSDRFEPARVSYIAVQVKNKESDTSATRFFGPSFRQGESSKGLDPRLGFDNECLEIFVDLRSPTVLPHRFEWLAPNEKEKLQPPLTRLHLTVSGRSPDVFPLIRKLSSEAAERLPLLFGSTVPSLEESSSRRQLYKVLNTSSNSVAKSEFERLERILDGDGPAHLWDCSTSRARKRARTKIPWAAAAATEQQTAEDNDDSGHDDNDDEEDMS</sequence>
<dbReference type="PANTHER" id="PTHR33266:SF1">
    <property type="entry name" value="F-BOX DOMAIN-CONTAINING PROTEIN"/>
    <property type="match status" value="1"/>
</dbReference>
<dbReference type="AlphaFoldDB" id="A0A5C3EFQ5"/>
<reference evidence="2 3" key="1">
    <citation type="submission" date="2018-03" db="EMBL/GenBank/DDBJ databases">
        <authorList>
            <person name="Guldener U."/>
        </authorList>
    </citation>
    <scope>NUCLEOTIDE SEQUENCE [LARGE SCALE GENOMIC DNA]</scope>
    <source>
        <strain evidence="2 3">NBRC100155</strain>
    </source>
</reference>
<feature type="region of interest" description="Disordered" evidence="1">
    <location>
        <begin position="1068"/>
        <end position="1101"/>
    </location>
</feature>
<dbReference type="OrthoDB" id="2556594at2759"/>
<evidence type="ECO:0000313" key="3">
    <source>
        <dbReference type="Proteomes" id="UP000324022"/>
    </source>
</evidence>
<evidence type="ECO:0000256" key="1">
    <source>
        <dbReference type="SAM" id="MobiDB-lite"/>
    </source>
</evidence>
<proteinExistence type="predicted"/>
<protein>
    <submittedName>
        <fullName evidence="2">Uncharacterized protein</fullName>
    </submittedName>
</protein>
<dbReference type="Proteomes" id="UP000324022">
    <property type="component" value="Unassembled WGS sequence"/>
</dbReference>
<keyword evidence="3" id="KW-1185">Reference proteome</keyword>
<name>A0A5C3EFQ5_9BASI</name>
<accession>A0A5C3EFQ5</accession>
<dbReference type="EMBL" id="OOIN01000027">
    <property type="protein sequence ID" value="SPO29338.1"/>
    <property type="molecule type" value="Genomic_DNA"/>
</dbReference>
<gene>
    <name evidence="2" type="ORF">UTRI_06287</name>
</gene>
<feature type="compositionally biased region" description="Low complexity" evidence="1">
    <location>
        <begin position="404"/>
        <end position="420"/>
    </location>
</feature>
<organism evidence="2 3">
    <name type="scientific">Ustilago trichophora</name>
    <dbReference type="NCBI Taxonomy" id="86804"/>
    <lineage>
        <taxon>Eukaryota</taxon>
        <taxon>Fungi</taxon>
        <taxon>Dikarya</taxon>
        <taxon>Basidiomycota</taxon>
        <taxon>Ustilaginomycotina</taxon>
        <taxon>Ustilaginomycetes</taxon>
        <taxon>Ustilaginales</taxon>
        <taxon>Ustilaginaceae</taxon>
        <taxon>Ustilago</taxon>
    </lineage>
</organism>